<dbReference type="EMBL" id="AAZO01000523">
    <property type="status" value="NOT_ANNOTATED_CDS"/>
    <property type="molecule type" value="Genomic_DNA"/>
</dbReference>
<reference evidence="4" key="3">
    <citation type="submission" date="2020-05" db="UniProtKB">
        <authorList>
            <consortium name="EnsemblMetazoa"/>
        </authorList>
    </citation>
    <scope>IDENTIFICATION</scope>
    <source>
        <strain evidence="4">USDA</strain>
    </source>
</reference>
<dbReference type="EnsemblMetazoa" id="PHUM044700-RA">
    <property type="protein sequence ID" value="PHUM044700-PA"/>
    <property type="gene ID" value="PHUM044700"/>
</dbReference>
<reference evidence="3" key="2">
    <citation type="submission" date="2007-04" db="EMBL/GenBank/DDBJ databases">
        <title>The genome of the human body louse.</title>
        <authorList>
            <consortium name="The Human Body Louse Genome Consortium"/>
            <person name="Kirkness E."/>
            <person name="Walenz B."/>
            <person name="Hass B."/>
            <person name="Bruggner R."/>
            <person name="Strausberg R."/>
        </authorList>
    </citation>
    <scope>NUCLEOTIDE SEQUENCE</scope>
    <source>
        <strain evidence="3">USDA</strain>
    </source>
</reference>
<dbReference type="CTD" id="8232714"/>
<feature type="signal peptide" evidence="2">
    <location>
        <begin position="1"/>
        <end position="24"/>
    </location>
</feature>
<feature type="compositionally biased region" description="Basic and acidic residues" evidence="1">
    <location>
        <begin position="69"/>
        <end position="84"/>
    </location>
</feature>
<dbReference type="InParanoid" id="E0VAU4"/>
<sequence>MSVFLSLILTTIFGKILLPHRVELMNFGAEASESPERECCDPIYPLLTPTATTILNPTSLATTSPGFPDKIKLKNQNVEREKRTRERKKI</sequence>
<feature type="region of interest" description="Disordered" evidence="1">
    <location>
        <begin position="65"/>
        <end position="90"/>
    </location>
</feature>
<dbReference type="EMBL" id="DS235016">
    <property type="protein sequence ID" value="EEB10500.1"/>
    <property type="molecule type" value="Genomic_DNA"/>
</dbReference>
<dbReference type="HOGENOM" id="CLU_2443479_0_0_1"/>
<evidence type="ECO:0008006" key="6">
    <source>
        <dbReference type="Google" id="ProtNLM"/>
    </source>
</evidence>
<keyword evidence="2" id="KW-0732">Signal</keyword>
<dbReference type="RefSeq" id="XP_002423238.1">
    <property type="nucleotide sequence ID" value="XM_002423193.1"/>
</dbReference>
<organism>
    <name type="scientific">Pediculus humanus subsp. corporis</name>
    <name type="common">Body louse</name>
    <dbReference type="NCBI Taxonomy" id="121224"/>
    <lineage>
        <taxon>Eukaryota</taxon>
        <taxon>Metazoa</taxon>
        <taxon>Ecdysozoa</taxon>
        <taxon>Arthropoda</taxon>
        <taxon>Hexapoda</taxon>
        <taxon>Insecta</taxon>
        <taxon>Pterygota</taxon>
        <taxon>Neoptera</taxon>
        <taxon>Paraneoptera</taxon>
        <taxon>Psocodea</taxon>
        <taxon>Troctomorpha</taxon>
        <taxon>Phthiraptera</taxon>
        <taxon>Anoplura</taxon>
        <taxon>Pediculidae</taxon>
        <taxon>Pediculus</taxon>
    </lineage>
</organism>
<dbReference type="OrthoDB" id="7700626at2759"/>
<protein>
    <recommendedName>
        <fullName evidence="6">Secreted protein</fullName>
    </recommendedName>
</protein>
<name>E0VAU4_PEDHC</name>
<evidence type="ECO:0000313" key="4">
    <source>
        <dbReference type="EnsemblMetazoa" id="PHUM044700-PA"/>
    </source>
</evidence>
<keyword evidence="5" id="KW-1185">Reference proteome</keyword>
<feature type="chain" id="PRO_5014570023" description="Secreted protein" evidence="2">
    <location>
        <begin position="25"/>
        <end position="90"/>
    </location>
</feature>
<dbReference type="VEuPathDB" id="VectorBase:PHUM044700"/>
<gene>
    <name evidence="4" type="primary">8232714</name>
    <name evidence="3" type="ORF">Phum_PHUM044700</name>
</gene>
<dbReference type="GeneID" id="8232714"/>
<evidence type="ECO:0000256" key="2">
    <source>
        <dbReference type="SAM" id="SignalP"/>
    </source>
</evidence>
<accession>E0VAU4</accession>
<reference evidence="3" key="1">
    <citation type="submission" date="2007-04" db="EMBL/GenBank/DDBJ databases">
        <title>Annotation of Pediculus humanus corporis strain USDA.</title>
        <authorList>
            <person name="Kirkness E."/>
            <person name="Hannick L."/>
            <person name="Hass B."/>
            <person name="Bruggner R."/>
            <person name="Lawson D."/>
            <person name="Bidwell S."/>
            <person name="Joardar V."/>
            <person name="Caler E."/>
            <person name="Walenz B."/>
            <person name="Inman J."/>
            <person name="Schobel S."/>
            <person name="Galinsky K."/>
            <person name="Amedeo P."/>
            <person name="Strausberg R."/>
        </authorList>
    </citation>
    <scope>NUCLEOTIDE SEQUENCE</scope>
    <source>
        <strain evidence="3">USDA</strain>
    </source>
</reference>
<evidence type="ECO:0000256" key="1">
    <source>
        <dbReference type="SAM" id="MobiDB-lite"/>
    </source>
</evidence>
<proteinExistence type="predicted"/>
<dbReference type="KEGG" id="phu:Phum_PHUM044700"/>
<dbReference type="AlphaFoldDB" id="E0VAU4"/>
<dbReference type="Proteomes" id="UP000009046">
    <property type="component" value="Unassembled WGS sequence"/>
</dbReference>
<evidence type="ECO:0000313" key="5">
    <source>
        <dbReference type="Proteomes" id="UP000009046"/>
    </source>
</evidence>
<evidence type="ECO:0000313" key="3">
    <source>
        <dbReference type="EMBL" id="EEB10500.1"/>
    </source>
</evidence>